<name>A0ABR2HVS0_9EUKA</name>
<gene>
    <name evidence="1" type="ORF">M9Y10_016292</name>
</gene>
<sequence>MTKKSQQNSNLAYYGDVLSSPEEDSYMDWFSSNTGIDDLFFLSTGMQWSSESIQQNYNLVDEPENLYQEYQNVEKTIKKRKPREKIALTPQGENFRNKYYYFLTRGTKKIARKELILQNHARIHEKYPGIRSVTREESRSIGKYFNSFAPLEYFILKALQELQNEGKISYVL</sequence>
<dbReference type="EMBL" id="JAPFFF010000021">
    <property type="protein sequence ID" value="KAK8853749.1"/>
    <property type="molecule type" value="Genomic_DNA"/>
</dbReference>
<evidence type="ECO:0000313" key="2">
    <source>
        <dbReference type="Proteomes" id="UP001470230"/>
    </source>
</evidence>
<organism evidence="1 2">
    <name type="scientific">Tritrichomonas musculus</name>
    <dbReference type="NCBI Taxonomy" id="1915356"/>
    <lineage>
        <taxon>Eukaryota</taxon>
        <taxon>Metamonada</taxon>
        <taxon>Parabasalia</taxon>
        <taxon>Tritrichomonadida</taxon>
        <taxon>Tritrichomonadidae</taxon>
        <taxon>Tritrichomonas</taxon>
    </lineage>
</organism>
<dbReference type="Proteomes" id="UP001470230">
    <property type="component" value="Unassembled WGS sequence"/>
</dbReference>
<keyword evidence="2" id="KW-1185">Reference proteome</keyword>
<comment type="caution">
    <text evidence="1">The sequence shown here is derived from an EMBL/GenBank/DDBJ whole genome shotgun (WGS) entry which is preliminary data.</text>
</comment>
<proteinExistence type="predicted"/>
<evidence type="ECO:0000313" key="1">
    <source>
        <dbReference type="EMBL" id="KAK8853749.1"/>
    </source>
</evidence>
<protein>
    <submittedName>
        <fullName evidence="1">Uncharacterized protein</fullName>
    </submittedName>
</protein>
<accession>A0ABR2HVS0</accession>
<reference evidence="1 2" key="1">
    <citation type="submission" date="2024-04" db="EMBL/GenBank/DDBJ databases">
        <title>Tritrichomonas musculus Genome.</title>
        <authorList>
            <person name="Alves-Ferreira E."/>
            <person name="Grigg M."/>
            <person name="Lorenzi H."/>
            <person name="Galac M."/>
        </authorList>
    </citation>
    <scope>NUCLEOTIDE SEQUENCE [LARGE SCALE GENOMIC DNA]</scope>
    <source>
        <strain evidence="1 2">EAF2021</strain>
    </source>
</reference>